<organism evidence="1 2">
    <name type="scientific">Brachionus plicatilis</name>
    <name type="common">Marine rotifer</name>
    <name type="synonym">Brachionus muelleri</name>
    <dbReference type="NCBI Taxonomy" id="10195"/>
    <lineage>
        <taxon>Eukaryota</taxon>
        <taxon>Metazoa</taxon>
        <taxon>Spiralia</taxon>
        <taxon>Gnathifera</taxon>
        <taxon>Rotifera</taxon>
        <taxon>Eurotatoria</taxon>
        <taxon>Monogononta</taxon>
        <taxon>Pseudotrocha</taxon>
        <taxon>Ploima</taxon>
        <taxon>Brachionidae</taxon>
        <taxon>Brachionus</taxon>
    </lineage>
</organism>
<protein>
    <submittedName>
        <fullName evidence="1">Uncharacterized protein</fullName>
    </submittedName>
</protein>
<dbReference type="AlphaFoldDB" id="A0A3M7PQ58"/>
<sequence length="79" mass="9638">MVGSFLLLYFKDNITPYIHAFVSRLHQFQKLHYEYGKLKFEIKIKRSKYKLEKTNFFISNYLTCHVNFKILNDPFDLKI</sequence>
<evidence type="ECO:0000313" key="1">
    <source>
        <dbReference type="EMBL" id="RNA00808.1"/>
    </source>
</evidence>
<name>A0A3M7PQ58_BRAPC</name>
<comment type="caution">
    <text evidence="1">The sequence shown here is derived from an EMBL/GenBank/DDBJ whole genome shotgun (WGS) entry which is preliminary data.</text>
</comment>
<accession>A0A3M7PQ58</accession>
<proteinExistence type="predicted"/>
<reference evidence="1 2" key="1">
    <citation type="journal article" date="2018" name="Sci. Rep.">
        <title>Genomic signatures of local adaptation to the degree of environmental predictability in rotifers.</title>
        <authorList>
            <person name="Franch-Gras L."/>
            <person name="Hahn C."/>
            <person name="Garcia-Roger E.M."/>
            <person name="Carmona M.J."/>
            <person name="Serra M."/>
            <person name="Gomez A."/>
        </authorList>
    </citation>
    <scope>NUCLEOTIDE SEQUENCE [LARGE SCALE GENOMIC DNA]</scope>
    <source>
        <strain evidence="1">HYR1</strain>
    </source>
</reference>
<gene>
    <name evidence="1" type="ORF">BpHYR1_027133</name>
</gene>
<evidence type="ECO:0000313" key="2">
    <source>
        <dbReference type="Proteomes" id="UP000276133"/>
    </source>
</evidence>
<dbReference type="EMBL" id="REGN01009608">
    <property type="protein sequence ID" value="RNA00808.1"/>
    <property type="molecule type" value="Genomic_DNA"/>
</dbReference>
<dbReference type="Proteomes" id="UP000276133">
    <property type="component" value="Unassembled WGS sequence"/>
</dbReference>
<keyword evidence="2" id="KW-1185">Reference proteome</keyword>